<evidence type="ECO:0000256" key="1">
    <source>
        <dbReference type="SAM" id="MobiDB-lite"/>
    </source>
</evidence>
<accession>A0A8H6ADL2</accession>
<reference evidence="2 3" key="1">
    <citation type="submission" date="2019-04" db="EMBL/GenBank/DDBJ databases">
        <title>Aspergillus burnettii sp. nov., novel species from soil in southeast Queensland.</title>
        <authorList>
            <person name="Gilchrist C.L.M."/>
            <person name="Pitt J.I."/>
            <person name="Lange L."/>
            <person name="Lacey H.J."/>
            <person name="Vuong D."/>
            <person name="Midgley D.J."/>
            <person name="Greenfield P."/>
            <person name="Bradbury M."/>
            <person name="Lacey E."/>
            <person name="Busk P.K."/>
            <person name="Pilgaard B."/>
            <person name="Chooi Y.H."/>
            <person name="Piggott A.M."/>
        </authorList>
    </citation>
    <scope>NUCLEOTIDE SEQUENCE [LARGE SCALE GENOMIC DNA]</scope>
    <source>
        <strain evidence="2 3">FRR 5400</strain>
    </source>
</reference>
<feature type="compositionally biased region" description="Basic residues" evidence="1">
    <location>
        <begin position="268"/>
        <end position="279"/>
    </location>
</feature>
<name>A0A8H6ADL2_PETAA</name>
<feature type="region of interest" description="Disordered" evidence="1">
    <location>
        <begin position="244"/>
        <end position="279"/>
    </location>
</feature>
<proteinExistence type="predicted"/>
<dbReference type="EMBL" id="SPNV01000042">
    <property type="protein sequence ID" value="KAF5863923.1"/>
    <property type="molecule type" value="Genomic_DNA"/>
</dbReference>
<evidence type="ECO:0000313" key="3">
    <source>
        <dbReference type="Proteomes" id="UP000541154"/>
    </source>
</evidence>
<dbReference type="AlphaFoldDB" id="A0A8H6ADL2"/>
<comment type="caution">
    <text evidence="2">The sequence shown here is derived from an EMBL/GenBank/DDBJ whole genome shotgun (WGS) entry which is preliminary data.</text>
</comment>
<dbReference type="Proteomes" id="UP000541154">
    <property type="component" value="Unassembled WGS sequence"/>
</dbReference>
<keyword evidence="3" id="KW-1185">Reference proteome</keyword>
<protein>
    <recommendedName>
        <fullName evidence="4">Bacteriocin-protection, YdeI or OmpD-Associated</fullName>
    </recommendedName>
</protein>
<evidence type="ECO:0008006" key="4">
    <source>
        <dbReference type="Google" id="ProtNLM"/>
    </source>
</evidence>
<organism evidence="2 3">
    <name type="scientific">Petromyces alliaceus</name>
    <name type="common">Aspergillus alliaceus</name>
    <dbReference type="NCBI Taxonomy" id="209559"/>
    <lineage>
        <taxon>Eukaryota</taxon>
        <taxon>Fungi</taxon>
        <taxon>Dikarya</taxon>
        <taxon>Ascomycota</taxon>
        <taxon>Pezizomycotina</taxon>
        <taxon>Eurotiomycetes</taxon>
        <taxon>Eurotiomycetidae</taxon>
        <taxon>Eurotiales</taxon>
        <taxon>Aspergillaceae</taxon>
        <taxon>Aspergillus</taxon>
        <taxon>Aspergillus subgen. Circumdati</taxon>
    </lineage>
</organism>
<dbReference type="Pfam" id="PF13376">
    <property type="entry name" value="OmdA"/>
    <property type="match status" value="1"/>
</dbReference>
<gene>
    <name evidence="2" type="ORF">ETB97_009030</name>
</gene>
<sequence>MTTTDATTDKPRHSMHLLKQLSAVTRIVWQKYPHRIIHSTAQKGYTALAMPPKAKPKAEPSDLPIHPFRSAKEFEHFLEREHLTAPGIYLKLAKKNSGIASVSRDEAVETALCFGWIDGRANAYDEDWWLVRYTPRRAKSIWSKKNVMTVESLVKAGRMRPAGLAVVEAAKADGRWGRAYDGPASITVPDDLATALASKPPAAAFFESLNRSDRYSLLVQLQWAAPQRREKRIETLVRMLADGKTPGTSLKAKSTILSKSKTAERTSKKGSVRKATKKT</sequence>
<feature type="compositionally biased region" description="Polar residues" evidence="1">
    <location>
        <begin position="246"/>
        <end position="260"/>
    </location>
</feature>
<evidence type="ECO:0000313" key="2">
    <source>
        <dbReference type="EMBL" id="KAF5863923.1"/>
    </source>
</evidence>